<reference evidence="1" key="1">
    <citation type="submission" date="2015-09" db="EMBL/GenBank/DDBJ databases">
        <title>Draft Genome Sequences of Two Novel Amoeba-resistant Intranuclear Bacteria, Candidatus Berkiella cookevillensis and Candidatus Berkiella aquae.</title>
        <authorList>
            <person name="Mehari Y.T."/>
            <person name="Arivett B.A."/>
            <person name="Farone A.L."/>
            <person name="Gunderson J.H."/>
            <person name="Farone M.B."/>
        </authorList>
    </citation>
    <scope>NUCLEOTIDE SEQUENCE [LARGE SCALE GENOMIC DNA]</scope>
    <source>
        <strain evidence="1">CC99</strain>
    </source>
</reference>
<sequence>MLNFNVPFLWRVVSTSVASMKSLVNVCLHSKRKIELERLAYLNDTNQIIADPAIDITADIAQNESDLTKNLAQTLLFGFATYRALNGQEDLSDCLIVSAATAYGLYEPTKKVVNQIVESETVQMLGNKVFRRC</sequence>
<evidence type="ECO:0000313" key="1">
    <source>
        <dbReference type="EMBL" id="KRG19152.1"/>
    </source>
</evidence>
<name>A0A0Q9YF15_9GAMM</name>
<protein>
    <submittedName>
        <fullName evidence="1">Uncharacterized protein</fullName>
    </submittedName>
</protein>
<keyword evidence="3" id="KW-1185">Reference proteome</keyword>
<organism evidence="1">
    <name type="scientific">Candidatus Berkiella cookevillensis</name>
    <dbReference type="NCBI Taxonomy" id="437022"/>
    <lineage>
        <taxon>Bacteria</taxon>
        <taxon>Pseudomonadati</taxon>
        <taxon>Pseudomonadota</taxon>
        <taxon>Gammaproteobacteria</taxon>
        <taxon>Candidatus Berkiellales</taxon>
        <taxon>Candidatus Berkiellaceae</taxon>
        <taxon>Candidatus Berkiella</taxon>
    </lineage>
</organism>
<reference evidence="2" key="2">
    <citation type="journal article" date="2016" name="Genome Announc.">
        <title>Draft Genome Sequences of Two Novel Amoeba-Resistant Intranuclear Bacteria, 'Candidatus Berkiella cookevillensis' and 'Candidatus Berkiella aquae'.</title>
        <authorList>
            <person name="Mehari Y.T."/>
            <person name="Arivett B.A."/>
            <person name="Farone A.L."/>
            <person name="Gunderson J.H."/>
            <person name="Farone M.B."/>
        </authorList>
    </citation>
    <scope>NUCLEOTIDE SEQUENCE</scope>
    <source>
        <strain evidence="2">CC99</strain>
    </source>
</reference>
<dbReference type="AlphaFoldDB" id="A0A0Q9YF15"/>
<proteinExistence type="predicted"/>
<comment type="caution">
    <text evidence="1">The sequence shown here is derived from an EMBL/GenBank/DDBJ whole genome shotgun (WGS) entry which is preliminary data.</text>
</comment>
<evidence type="ECO:0000313" key="3">
    <source>
        <dbReference type="Proteomes" id="UP000051494"/>
    </source>
</evidence>
<dbReference type="EMBL" id="LKHV02000001">
    <property type="protein sequence ID" value="MCS5709501.1"/>
    <property type="molecule type" value="Genomic_DNA"/>
</dbReference>
<reference evidence="2" key="3">
    <citation type="submission" date="2021-06" db="EMBL/GenBank/DDBJ databases">
        <title>Genomic Description and Analysis of Intracellular Bacteria, Candidatus Berkiella cookevillensis and Candidatus Berkiella aquae.</title>
        <authorList>
            <person name="Kidane D.T."/>
            <person name="Mehari Y.T."/>
            <person name="Rice F.C."/>
            <person name="Arivett B.A."/>
            <person name="Farone A.L."/>
            <person name="Berk S.G."/>
            <person name="Farone M.B."/>
        </authorList>
    </citation>
    <scope>NUCLEOTIDE SEQUENCE</scope>
    <source>
        <strain evidence="2">CC99</strain>
    </source>
</reference>
<gene>
    <name evidence="2" type="ORF">CC99x_011405</name>
    <name evidence="1" type="ORF">CC99x_01152</name>
</gene>
<evidence type="ECO:0000313" key="2">
    <source>
        <dbReference type="EMBL" id="MCS5709501.1"/>
    </source>
</evidence>
<accession>A0A0Q9YF15</accession>
<dbReference type="EMBL" id="LKHV01000004">
    <property type="protein sequence ID" value="KRG19152.1"/>
    <property type="molecule type" value="Genomic_DNA"/>
</dbReference>
<dbReference type="RefSeq" id="WP_057624256.1">
    <property type="nucleotide sequence ID" value="NZ_LKHV02000001.1"/>
</dbReference>
<dbReference type="Proteomes" id="UP000051494">
    <property type="component" value="Unassembled WGS sequence"/>
</dbReference>